<keyword evidence="3" id="KW-1185">Reference proteome</keyword>
<feature type="repeat" description="ANK" evidence="1">
    <location>
        <begin position="57"/>
        <end position="89"/>
    </location>
</feature>
<sequence>MLLDRVHSPMINIPWCDDGRREGNTPLRTILQCLPINLPVTQLILDYGGYNRIKNHDGFTPLEIAIKYGFEEIVELLSDYDDKVPPEDECGRARNADDWLHGEFWERVEAALEDALYGGV</sequence>
<proteinExistence type="predicted"/>
<organism evidence="2 3">
    <name type="scientific">Pyronema omphalodes (strain CBS 100304)</name>
    <name type="common">Pyronema confluens</name>
    <dbReference type="NCBI Taxonomy" id="1076935"/>
    <lineage>
        <taxon>Eukaryota</taxon>
        <taxon>Fungi</taxon>
        <taxon>Dikarya</taxon>
        <taxon>Ascomycota</taxon>
        <taxon>Pezizomycotina</taxon>
        <taxon>Pezizomycetes</taxon>
        <taxon>Pezizales</taxon>
        <taxon>Pyronemataceae</taxon>
        <taxon>Pyronema</taxon>
    </lineage>
</organism>
<dbReference type="InterPro" id="IPR036770">
    <property type="entry name" value="Ankyrin_rpt-contain_sf"/>
</dbReference>
<dbReference type="Proteomes" id="UP000018144">
    <property type="component" value="Unassembled WGS sequence"/>
</dbReference>
<dbReference type="EMBL" id="HF935614">
    <property type="protein sequence ID" value="CCX11403.1"/>
    <property type="molecule type" value="Genomic_DNA"/>
</dbReference>
<evidence type="ECO:0000256" key="1">
    <source>
        <dbReference type="PROSITE-ProRule" id="PRU00023"/>
    </source>
</evidence>
<dbReference type="InterPro" id="IPR002110">
    <property type="entry name" value="Ankyrin_rpt"/>
</dbReference>
<name>U4L5I4_PYROM</name>
<keyword evidence="1" id="KW-0040">ANK repeat</keyword>
<protein>
    <submittedName>
        <fullName evidence="2">Similar to Putative ankyrin repeat protein FPV026 acc. no. Q9J5H5</fullName>
    </submittedName>
</protein>
<dbReference type="Gene3D" id="1.25.40.20">
    <property type="entry name" value="Ankyrin repeat-containing domain"/>
    <property type="match status" value="1"/>
</dbReference>
<accession>U4L5I4</accession>
<dbReference type="SUPFAM" id="SSF48403">
    <property type="entry name" value="Ankyrin repeat"/>
    <property type="match status" value="1"/>
</dbReference>
<reference evidence="2 3" key="1">
    <citation type="journal article" date="2013" name="PLoS Genet.">
        <title>The genome and development-dependent transcriptomes of Pyronema confluens: a window into fungal evolution.</title>
        <authorList>
            <person name="Traeger S."/>
            <person name="Altegoer F."/>
            <person name="Freitag M."/>
            <person name="Gabaldon T."/>
            <person name="Kempken F."/>
            <person name="Kumar A."/>
            <person name="Marcet-Houben M."/>
            <person name="Poggeler S."/>
            <person name="Stajich J.E."/>
            <person name="Nowrousian M."/>
        </authorList>
    </citation>
    <scope>NUCLEOTIDE SEQUENCE [LARGE SCALE GENOMIC DNA]</scope>
    <source>
        <strain evidence="3">CBS 100304</strain>
        <tissue evidence="2">Vegetative mycelium</tissue>
    </source>
</reference>
<dbReference type="PROSITE" id="PS50088">
    <property type="entry name" value="ANK_REPEAT"/>
    <property type="match status" value="1"/>
</dbReference>
<dbReference type="OrthoDB" id="2157354at2759"/>
<gene>
    <name evidence="2" type="ORF">PCON_10997</name>
</gene>
<evidence type="ECO:0000313" key="3">
    <source>
        <dbReference type="Proteomes" id="UP000018144"/>
    </source>
</evidence>
<evidence type="ECO:0000313" key="2">
    <source>
        <dbReference type="EMBL" id="CCX11403.1"/>
    </source>
</evidence>
<dbReference type="AlphaFoldDB" id="U4L5I4"/>